<reference evidence="3" key="1">
    <citation type="submission" date="2022-02" db="EMBL/GenBank/DDBJ databases">
        <authorList>
            <person name="Henning P.M."/>
            <person name="McCubbin A.G."/>
            <person name="Shore J.S."/>
        </authorList>
    </citation>
    <scope>NUCLEOTIDE SEQUENCE</scope>
    <source>
        <strain evidence="3">F60SS</strain>
        <tissue evidence="3">Leaves</tissue>
    </source>
</reference>
<feature type="domain" description="HMA" evidence="2">
    <location>
        <begin position="66"/>
        <end position="129"/>
    </location>
</feature>
<dbReference type="PANTHER" id="PTHR22814">
    <property type="entry name" value="COPPER TRANSPORT PROTEIN ATOX1-RELATED"/>
    <property type="match status" value="1"/>
</dbReference>
<sequence length="138" mass="15760">YYDYFCLNEAHNMDWTYVLHHWGPAKPTHGKSFGIAFVIQLPLDLPPTPPSSEEQQATISLKLHHFQVVELKVGLHCDECIKKILKAIKKIRDIETYDVDTQLNKVTVTGNVTTEEVIRVIQKIGKTAITWDGEELNC</sequence>
<name>A0A9Q0J9X2_9ROSI</name>
<keyword evidence="1" id="KW-0479">Metal-binding</keyword>
<dbReference type="EMBL" id="JAKUCV010005020">
    <property type="protein sequence ID" value="KAJ4833040.1"/>
    <property type="molecule type" value="Genomic_DNA"/>
</dbReference>
<dbReference type="PROSITE" id="PS50846">
    <property type="entry name" value="HMA_2"/>
    <property type="match status" value="1"/>
</dbReference>
<dbReference type="Proteomes" id="UP001141552">
    <property type="component" value="Unassembled WGS sequence"/>
</dbReference>
<evidence type="ECO:0000256" key="1">
    <source>
        <dbReference type="ARBA" id="ARBA00022723"/>
    </source>
</evidence>
<organism evidence="3 4">
    <name type="scientific">Turnera subulata</name>
    <dbReference type="NCBI Taxonomy" id="218843"/>
    <lineage>
        <taxon>Eukaryota</taxon>
        <taxon>Viridiplantae</taxon>
        <taxon>Streptophyta</taxon>
        <taxon>Embryophyta</taxon>
        <taxon>Tracheophyta</taxon>
        <taxon>Spermatophyta</taxon>
        <taxon>Magnoliopsida</taxon>
        <taxon>eudicotyledons</taxon>
        <taxon>Gunneridae</taxon>
        <taxon>Pentapetalae</taxon>
        <taxon>rosids</taxon>
        <taxon>fabids</taxon>
        <taxon>Malpighiales</taxon>
        <taxon>Passifloraceae</taxon>
        <taxon>Turnera</taxon>
    </lineage>
</organism>
<comment type="caution">
    <text evidence="3">The sequence shown here is derived from an EMBL/GenBank/DDBJ whole genome shotgun (WGS) entry which is preliminary data.</text>
</comment>
<feature type="non-terminal residue" evidence="3">
    <location>
        <position position="1"/>
    </location>
</feature>
<dbReference type="PANTHER" id="PTHR22814:SF304">
    <property type="entry name" value="HEAVY METAL TRANSPORT_DETOXIFICATION SUPERFAMILY PROTEIN"/>
    <property type="match status" value="1"/>
</dbReference>
<dbReference type="AlphaFoldDB" id="A0A9Q0J9X2"/>
<dbReference type="Pfam" id="PF00403">
    <property type="entry name" value="HMA"/>
    <property type="match status" value="1"/>
</dbReference>
<evidence type="ECO:0000259" key="2">
    <source>
        <dbReference type="PROSITE" id="PS50846"/>
    </source>
</evidence>
<dbReference type="Gene3D" id="3.30.70.100">
    <property type="match status" value="1"/>
</dbReference>
<dbReference type="InterPro" id="IPR006121">
    <property type="entry name" value="HMA_dom"/>
</dbReference>
<dbReference type="CDD" id="cd00371">
    <property type="entry name" value="HMA"/>
    <property type="match status" value="1"/>
</dbReference>
<reference evidence="3" key="2">
    <citation type="journal article" date="2023" name="Plants (Basel)">
        <title>Annotation of the Turnera subulata (Passifloraceae) Draft Genome Reveals the S-Locus Evolved after the Divergence of Turneroideae from Passifloroideae in a Stepwise Manner.</title>
        <authorList>
            <person name="Henning P.M."/>
            <person name="Roalson E.H."/>
            <person name="Mir W."/>
            <person name="McCubbin A.G."/>
            <person name="Shore J.S."/>
        </authorList>
    </citation>
    <scope>NUCLEOTIDE SEQUENCE</scope>
    <source>
        <strain evidence="3">F60SS</strain>
    </source>
</reference>
<accession>A0A9Q0J9X2</accession>
<evidence type="ECO:0000313" key="4">
    <source>
        <dbReference type="Proteomes" id="UP001141552"/>
    </source>
</evidence>
<gene>
    <name evidence="3" type="ORF">Tsubulata_041085</name>
</gene>
<dbReference type="InterPro" id="IPR036163">
    <property type="entry name" value="HMA_dom_sf"/>
</dbReference>
<dbReference type="SUPFAM" id="SSF55008">
    <property type="entry name" value="HMA, heavy metal-associated domain"/>
    <property type="match status" value="1"/>
</dbReference>
<proteinExistence type="predicted"/>
<protein>
    <recommendedName>
        <fullName evidence="2">HMA domain-containing protein</fullName>
    </recommendedName>
</protein>
<evidence type="ECO:0000313" key="3">
    <source>
        <dbReference type="EMBL" id="KAJ4833040.1"/>
    </source>
</evidence>
<dbReference type="OrthoDB" id="689350at2759"/>
<keyword evidence="4" id="KW-1185">Reference proteome</keyword>
<dbReference type="GO" id="GO:0046872">
    <property type="term" value="F:metal ion binding"/>
    <property type="evidence" value="ECO:0007669"/>
    <property type="project" value="UniProtKB-KW"/>
</dbReference>